<evidence type="ECO:0000256" key="8">
    <source>
        <dbReference type="ARBA" id="ARBA00023136"/>
    </source>
</evidence>
<comment type="function">
    <text evidence="9">May transport inorganic phosphate (Pi).</text>
</comment>
<keyword evidence="8 11" id="KW-0472">Membrane</keyword>
<sequence length="861" mass="99398">MKFGKELKSQMVPEWQEAYMNYDSLKSVLKDIHVFKHRKNSSSSVIPSMDRQMSRYRAFSGLLHRNPSTSTSSQAVLGVEPSQLHHRHHNYHHGHESEDDEEQQVILVKNPTNLREGTRDEGQYQTKFLMTAEAGGEYELVFFRRLDDEFNKVNKFYKDKVDEVMKEADSLNKQMDALIAFRVKVDNPEGLLVDDESWSIEMDQFSSEVAASAPMAVTTPNGTTRKHNKSSSRKLHKNSAIEQIDEGSREGSLSDKYASSGGSGGADSTDPSTSTNTVQNGVTNSPEHQPLNQNAKKKPSRPPPLHILNRVQINNTLETPRSTIKGLMNNVNSNSNSVNNRLSTDGSNFKKENLKKIEGQLRRAFIEFYQKLRLLKSYNFLNLLAFSKIMKKYDKVASRSASKSYLNMVDRSYLGSYDGVTRLMDRVEATFIKHFANSNRSKGIRILRPQAKKERHTISFFLGVFSGCTAALIVALILIIRARNIIGKEGSTQYMENMFPLYSLFGFIVLHMLMYGVNIYFWKRYKVNYPFIFGFKQGTELGYREVFLLGAAVATLALSSVLANLDMEMDVKTKDYKAFTEILPLGLVTLVLLITICPFNIIYRSSRYFLLRCFFHCLLAPLYKVTLPDFFLADQLTSQVQAIRSLEFYICYYGWGDFKRRNNTCKDNDIYNIFYFILALAPYWSRLLQCLRRLYDEHDAMQGYNAFKYFSTMVAVLMRTAYTRRPLTRWLVLAWISSVVATTVSTYWDIVIDWGLLQRNSRNRWLREKLLVSRKNVYFGAMVLNVLLRFAWLQTMLNFHVSFLHKEALTTIVASLEIIRRGVWNFFRLENEHLNNVGKFRAFKTVPLPFNYDEDDEDKDD</sequence>
<reference evidence="14 15" key="1">
    <citation type="journal article" date="2018" name="Science">
        <title>The opium poppy genome and morphinan production.</title>
        <authorList>
            <person name="Guo L."/>
            <person name="Winzer T."/>
            <person name="Yang X."/>
            <person name="Li Y."/>
            <person name="Ning Z."/>
            <person name="He Z."/>
            <person name="Teodor R."/>
            <person name="Lu Y."/>
            <person name="Bowser T.A."/>
            <person name="Graham I.A."/>
            <person name="Ye K."/>
        </authorList>
    </citation>
    <scope>NUCLEOTIDE SEQUENCE [LARGE SCALE GENOMIC DNA]</scope>
    <source>
        <strain evidence="15">cv. HN1</strain>
        <tissue evidence="14">Leaves</tissue>
    </source>
</reference>
<dbReference type="PANTHER" id="PTHR10783:SF4">
    <property type="entry name" value="PHOSPHATE TRANSPORTER PHO1 HOMOLOG 3"/>
    <property type="match status" value="1"/>
</dbReference>
<dbReference type="GO" id="GO:0005886">
    <property type="term" value="C:plasma membrane"/>
    <property type="evidence" value="ECO:0007669"/>
    <property type="project" value="UniProtKB-SubCell"/>
</dbReference>
<evidence type="ECO:0000313" key="15">
    <source>
        <dbReference type="Proteomes" id="UP000316621"/>
    </source>
</evidence>
<keyword evidence="3" id="KW-0813">Transport</keyword>
<dbReference type="GO" id="GO:0006817">
    <property type="term" value="P:phosphate ion transport"/>
    <property type="evidence" value="ECO:0007669"/>
    <property type="project" value="UniProtKB-KW"/>
</dbReference>
<evidence type="ECO:0000313" key="14">
    <source>
        <dbReference type="EMBL" id="RZC72365.1"/>
    </source>
</evidence>
<dbReference type="InterPro" id="IPR034092">
    <property type="entry name" value="PHO1_SPX"/>
</dbReference>
<feature type="transmembrane region" description="Helical" evidence="11">
    <location>
        <begin position="777"/>
        <end position="797"/>
    </location>
</feature>
<dbReference type="EMBL" id="CM010721">
    <property type="protein sequence ID" value="RZC72365.1"/>
    <property type="molecule type" value="Genomic_DNA"/>
</dbReference>
<dbReference type="GO" id="GO:0005802">
    <property type="term" value="C:trans-Golgi network"/>
    <property type="evidence" value="ECO:0007669"/>
    <property type="project" value="TreeGrafter"/>
</dbReference>
<gene>
    <name evidence="14" type="ORF">C5167_035544</name>
</gene>
<dbReference type="Pfam" id="PF03105">
    <property type="entry name" value="SPX"/>
    <property type="match status" value="1"/>
</dbReference>
<evidence type="ECO:0000256" key="5">
    <source>
        <dbReference type="ARBA" id="ARBA00022592"/>
    </source>
</evidence>
<evidence type="ECO:0000256" key="6">
    <source>
        <dbReference type="ARBA" id="ARBA00022692"/>
    </source>
</evidence>
<evidence type="ECO:0000256" key="10">
    <source>
        <dbReference type="SAM" id="MobiDB-lite"/>
    </source>
</evidence>
<feature type="compositionally biased region" description="Basic residues" evidence="10">
    <location>
        <begin position="224"/>
        <end position="237"/>
    </location>
</feature>
<keyword evidence="15" id="KW-1185">Reference proteome</keyword>
<dbReference type="GO" id="GO:0000822">
    <property type="term" value="F:inositol hexakisphosphate binding"/>
    <property type="evidence" value="ECO:0007669"/>
    <property type="project" value="TreeGrafter"/>
</dbReference>
<dbReference type="AlphaFoldDB" id="A0A4Y7KKF2"/>
<evidence type="ECO:0008006" key="16">
    <source>
        <dbReference type="Google" id="ProtNLM"/>
    </source>
</evidence>
<proteinExistence type="inferred from homology"/>
<evidence type="ECO:0000256" key="2">
    <source>
        <dbReference type="ARBA" id="ARBA00009665"/>
    </source>
</evidence>
<comment type="subcellular location">
    <subcellularLocation>
        <location evidence="1">Cell membrane</location>
        <topology evidence="1">Multi-pass membrane protein</topology>
    </subcellularLocation>
</comment>
<dbReference type="PANTHER" id="PTHR10783">
    <property type="entry name" value="XENOTROPIC AND POLYTROPIC RETROVIRUS RECEPTOR 1-RELATED"/>
    <property type="match status" value="1"/>
</dbReference>
<feature type="transmembrane region" description="Helical" evidence="11">
    <location>
        <begin position="458"/>
        <end position="480"/>
    </location>
</feature>
<evidence type="ECO:0000256" key="9">
    <source>
        <dbReference type="ARBA" id="ARBA00043939"/>
    </source>
</evidence>
<dbReference type="CDD" id="cd14476">
    <property type="entry name" value="SPX_PHO1_like"/>
    <property type="match status" value="1"/>
</dbReference>
<keyword evidence="6 11" id="KW-0812">Transmembrane</keyword>
<evidence type="ECO:0000256" key="11">
    <source>
        <dbReference type="SAM" id="Phobius"/>
    </source>
</evidence>
<feature type="transmembrane region" description="Helical" evidence="11">
    <location>
        <begin position="670"/>
        <end position="685"/>
    </location>
</feature>
<name>A0A4Y7KKF2_PAPSO</name>
<evidence type="ECO:0000259" key="12">
    <source>
        <dbReference type="PROSITE" id="PS51380"/>
    </source>
</evidence>
<keyword evidence="5" id="KW-0592">Phosphate transport</keyword>
<feature type="transmembrane region" description="Helical" evidence="11">
    <location>
        <begin position="734"/>
        <end position="756"/>
    </location>
</feature>
<accession>A0A4Y7KKF2</accession>
<feature type="transmembrane region" description="Helical" evidence="11">
    <location>
        <begin position="500"/>
        <end position="521"/>
    </location>
</feature>
<dbReference type="OMA" id="CAFATMA"/>
<evidence type="ECO:0000256" key="4">
    <source>
        <dbReference type="ARBA" id="ARBA00022475"/>
    </source>
</evidence>
<comment type="similarity">
    <text evidence="2">Belongs to the SYG1 (TC 2.A.94) family.</text>
</comment>
<dbReference type="Pfam" id="PF03124">
    <property type="entry name" value="EXS"/>
    <property type="match status" value="1"/>
</dbReference>
<feature type="transmembrane region" description="Helical" evidence="11">
    <location>
        <begin position="582"/>
        <end position="602"/>
    </location>
</feature>
<feature type="domain" description="EXS" evidence="12">
    <location>
        <begin position="666"/>
        <end position="860"/>
    </location>
</feature>
<dbReference type="PROSITE" id="PS51380">
    <property type="entry name" value="EXS"/>
    <property type="match status" value="1"/>
</dbReference>
<dbReference type="InterPro" id="IPR004342">
    <property type="entry name" value="EXS_C"/>
</dbReference>
<feature type="compositionally biased region" description="Low complexity" evidence="10">
    <location>
        <begin position="266"/>
        <end position="275"/>
    </location>
</feature>
<dbReference type="Gramene" id="RZC72365">
    <property type="protein sequence ID" value="RZC72365"/>
    <property type="gene ID" value="C5167_035544"/>
</dbReference>
<feature type="region of interest" description="Disordered" evidence="10">
    <location>
        <begin position="211"/>
        <end position="306"/>
    </location>
</feature>
<dbReference type="Proteomes" id="UP000316621">
    <property type="component" value="Chromosome 7"/>
</dbReference>
<dbReference type="OrthoDB" id="9970435at2759"/>
<feature type="transmembrane region" description="Helical" evidence="11">
    <location>
        <begin position="706"/>
        <end position="722"/>
    </location>
</feature>
<protein>
    <recommendedName>
        <fullName evidence="16">EXS domain-containing protein</fullName>
    </recommendedName>
</protein>
<keyword evidence="4" id="KW-1003">Cell membrane</keyword>
<evidence type="ECO:0000259" key="13">
    <source>
        <dbReference type="PROSITE" id="PS51382"/>
    </source>
</evidence>
<feature type="domain" description="SPX" evidence="13">
    <location>
        <begin position="1"/>
        <end position="407"/>
    </location>
</feature>
<dbReference type="PROSITE" id="PS51382">
    <property type="entry name" value="SPX"/>
    <property type="match status" value="1"/>
</dbReference>
<dbReference type="InterPro" id="IPR004331">
    <property type="entry name" value="SPX_dom"/>
</dbReference>
<keyword evidence="7 11" id="KW-1133">Transmembrane helix</keyword>
<evidence type="ECO:0000256" key="3">
    <source>
        <dbReference type="ARBA" id="ARBA00022448"/>
    </source>
</evidence>
<dbReference type="GO" id="GO:0016036">
    <property type="term" value="P:cellular response to phosphate starvation"/>
    <property type="evidence" value="ECO:0007669"/>
    <property type="project" value="TreeGrafter"/>
</dbReference>
<evidence type="ECO:0000256" key="1">
    <source>
        <dbReference type="ARBA" id="ARBA00004651"/>
    </source>
</evidence>
<feature type="transmembrane region" description="Helical" evidence="11">
    <location>
        <begin position="541"/>
        <end position="562"/>
    </location>
</feature>
<organism evidence="14 15">
    <name type="scientific">Papaver somniferum</name>
    <name type="common">Opium poppy</name>
    <dbReference type="NCBI Taxonomy" id="3469"/>
    <lineage>
        <taxon>Eukaryota</taxon>
        <taxon>Viridiplantae</taxon>
        <taxon>Streptophyta</taxon>
        <taxon>Embryophyta</taxon>
        <taxon>Tracheophyta</taxon>
        <taxon>Spermatophyta</taxon>
        <taxon>Magnoliopsida</taxon>
        <taxon>Ranunculales</taxon>
        <taxon>Papaveraceae</taxon>
        <taxon>Papaveroideae</taxon>
        <taxon>Papaver</taxon>
    </lineage>
</organism>
<feature type="compositionally biased region" description="Polar residues" evidence="10">
    <location>
        <begin position="276"/>
        <end position="294"/>
    </location>
</feature>
<evidence type="ECO:0000256" key="7">
    <source>
        <dbReference type="ARBA" id="ARBA00022989"/>
    </source>
</evidence>